<dbReference type="InterPro" id="IPR003439">
    <property type="entry name" value="ABC_transporter-like_ATP-bd"/>
</dbReference>
<dbReference type="PROSITE" id="PS50893">
    <property type="entry name" value="ABC_TRANSPORTER_2"/>
    <property type="match status" value="1"/>
</dbReference>
<evidence type="ECO:0000259" key="10">
    <source>
        <dbReference type="PROSITE" id="PS50893"/>
    </source>
</evidence>
<dbReference type="PROSITE" id="PS00211">
    <property type="entry name" value="ABC_TRANSPORTER_1"/>
    <property type="match status" value="1"/>
</dbReference>
<evidence type="ECO:0000256" key="8">
    <source>
        <dbReference type="ARBA" id="ARBA00023136"/>
    </source>
</evidence>
<protein>
    <submittedName>
        <fullName evidence="12">ATP-binding cassette, subfamily B</fullName>
    </submittedName>
</protein>
<keyword evidence="8 9" id="KW-0472">Membrane</keyword>
<evidence type="ECO:0000256" key="2">
    <source>
        <dbReference type="ARBA" id="ARBA00022448"/>
    </source>
</evidence>
<evidence type="ECO:0000256" key="9">
    <source>
        <dbReference type="SAM" id="Phobius"/>
    </source>
</evidence>
<feature type="domain" description="ABC transporter" evidence="10">
    <location>
        <begin position="370"/>
        <end position="604"/>
    </location>
</feature>
<dbReference type="Pfam" id="PF00664">
    <property type="entry name" value="ABC_membrane"/>
    <property type="match status" value="1"/>
</dbReference>
<dbReference type="InterPro" id="IPR027417">
    <property type="entry name" value="P-loop_NTPase"/>
</dbReference>
<dbReference type="EMBL" id="FOAT01000015">
    <property type="protein sequence ID" value="SEL22795.1"/>
    <property type="molecule type" value="Genomic_DNA"/>
</dbReference>
<dbReference type="RefSeq" id="WP_074834964.1">
    <property type="nucleotide sequence ID" value="NZ_FOAT01000015.1"/>
</dbReference>
<evidence type="ECO:0000313" key="13">
    <source>
        <dbReference type="Proteomes" id="UP000186015"/>
    </source>
</evidence>
<feature type="transmembrane region" description="Helical" evidence="9">
    <location>
        <begin position="46"/>
        <end position="69"/>
    </location>
</feature>
<keyword evidence="2" id="KW-0813">Transport</keyword>
<evidence type="ECO:0000256" key="6">
    <source>
        <dbReference type="ARBA" id="ARBA00022840"/>
    </source>
</evidence>
<dbReference type="Gene3D" id="1.20.1560.10">
    <property type="entry name" value="ABC transporter type 1, transmembrane domain"/>
    <property type="match status" value="1"/>
</dbReference>
<dbReference type="Gene3D" id="3.40.50.300">
    <property type="entry name" value="P-loop containing nucleotide triphosphate hydrolases"/>
    <property type="match status" value="1"/>
</dbReference>
<evidence type="ECO:0000259" key="11">
    <source>
        <dbReference type="PROSITE" id="PS50929"/>
    </source>
</evidence>
<dbReference type="PROSITE" id="PS50929">
    <property type="entry name" value="ABC_TM1F"/>
    <property type="match status" value="1"/>
</dbReference>
<organism evidence="12 13">
    <name type="scientific">Ruminococcus albus</name>
    <dbReference type="NCBI Taxonomy" id="1264"/>
    <lineage>
        <taxon>Bacteria</taxon>
        <taxon>Bacillati</taxon>
        <taxon>Bacillota</taxon>
        <taxon>Clostridia</taxon>
        <taxon>Eubacteriales</taxon>
        <taxon>Oscillospiraceae</taxon>
        <taxon>Ruminococcus</taxon>
    </lineage>
</organism>
<reference evidence="12 13" key="1">
    <citation type="submission" date="2016-10" db="EMBL/GenBank/DDBJ databases">
        <authorList>
            <person name="de Groot N.N."/>
        </authorList>
    </citation>
    <scope>NUCLEOTIDE SEQUENCE [LARGE SCALE GENOMIC DNA]</scope>
    <source>
        <strain evidence="12 13">KH2T6</strain>
    </source>
</reference>
<dbReference type="AlphaFoldDB" id="A0A1H7NIG4"/>
<feature type="transmembrane region" description="Helical" evidence="9">
    <location>
        <begin position="169"/>
        <end position="189"/>
    </location>
</feature>
<dbReference type="SUPFAM" id="SSF52540">
    <property type="entry name" value="P-loop containing nucleoside triphosphate hydrolases"/>
    <property type="match status" value="1"/>
</dbReference>
<comment type="subcellular location">
    <subcellularLocation>
        <location evidence="1">Cell membrane</location>
        <topology evidence="1">Multi-pass membrane protein</topology>
    </subcellularLocation>
</comment>
<dbReference type="InterPro" id="IPR003593">
    <property type="entry name" value="AAA+_ATPase"/>
</dbReference>
<accession>A0A1H7NIG4</accession>
<evidence type="ECO:0000256" key="5">
    <source>
        <dbReference type="ARBA" id="ARBA00022741"/>
    </source>
</evidence>
<keyword evidence="6 12" id="KW-0067">ATP-binding</keyword>
<dbReference type="InterPro" id="IPR017871">
    <property type="entry name" value="ABC_transporter-like_CS"/>
</dbReference>
<dbReference type="CDD" id="cd18547">
    <property type="entry name" value="ABC_6TM_Tm288_like"/>
    <property type="match status" value="1"/>
</dbReference>
<dbReference type="PANTHER" id="PTHR43394:SF1">
    <property type="entry name" value="ATP-BINDING CASSETTE SUB-FAMILY B MEMBER 10, MITOCHONDRIAL"/>
    <property type="match status" value="1"/>
</dbReference>
<dbReference type="GO" id="GO:0015421">
    <property type="term" value="F:ABC-type oligopeptide transporter activity"/>
    <property type="evidence" value="ECO:0007669"/>
    <property type="project" value="TreeGrafter"/>
</dbReference>
<dbReference type="GO" id="GO:0005524">
    <property type="term" value="F:ATP binding"/>
    <property type="evidence" value="ECO:0007669"/>
    <property type="project" value="UniProtKB-KW"/>
</dbReference>
<evidence type="ECO:0000256" key="4">
    <source>
        <dbReference type="ARBA" id="ARBA00022692"/>
    </source>
</evidence>
<dbReference type="InterPro" id="IPR039421">
    <property type="entry name" value="Type_1_exporter"/>
</dbReference>
<dbReference type="CDD" id="cd03254">
    <property type="entry name" value="ABCC_Glucan_exporter_like"/>
    <property type="match status" value="1"/>
</dbReference>
<dbReference type="SUPFAM" id="SSF90123">
    <property type="entry name" value="ABC transporter transmembrane region"/>
    <property type="match status" value="1"/>
</dbReference>
<dbReference type="FunFam" id="1.20.1560.10:FF:000011">
    <property type="entry name" value="Multidrug ABC transporter ATP-binding protein"/>
    <property type="match status" value="1"/>
</dbReference>
<name>A0A1H7NIG4_RUMAL</name>
<dbReference type="PANTHER" id="PTHR43394">
    <property type="entry name" value="ATP-DEPENDENT PERMEASE MDL1, MITOCHONDRIAL"/>
    <property type="match status" value="1"/>
</dbReference>
<keyword evidence="7 9" id="KW-1133">Transmembrane helix</keyword>
<keyword evidence="5" id="KW-0547">Nucleotide-binding</keyword>
<gene>
    <name evidence="12" type="ORF">SAMN05216469_11547</name>
</gene>
<evidence type="ECO:0000313" key="12">
    <source>
        <dbReference type="EMBL" id="SEL22795.1"/>
    </source>
</evidence>
<evidence type="ECO:0000256" key="3">
    <source>
        <dbReference type="ARBA" id="ARBA00022475"/>
    </source>
</evidence>
<feature type="transmembrane region" description="Helical" evidence="9">
    <location>
        <begin position="272"/>
        <end position="295"/>
    </location>
</feature>
<feature type="transmembrane region" description="Helical" evidence="9">
    <location>
        <begin position="195"/>
        <end position="212"/>
    </location>
</feature>
<dbReference type="GO" id="GO:0016887">
    <property type="term" value="F:ATP hydrolysis activity"/>
    <property type="evidence" value="ECO:0007669"/>
    <property type="project" value="InterPro"/>
</dbReference>
<evidence type="ECO:0000256" key="1">
    <source>
        <dbReference type="ARBA" id="ARBA00004651"/>
    </source>
</evidence>
<feature type="transmembrane region" description="Helical" evidence="9">
    <location>
        <begin position="89"/>
        <end position="110"/>
    </location>
</feature>
<sequence>MPPMPPNPNGKQQLGGRQSALINAEKPKNARETLGKLLRYIGRSKYLFFGLMAVMLMITLLGLAAPYIQQIAIDCITLDDKKLNVDTEKLIKILIALGTVYLLNSVFSYMQGIFSARLSQKTVSTMRRDLFGDLVKLPIKYFDTHRHGDIMSRMTNDVENISNTVSQSIGSLISGVLTVVGSIIIMLTYSPLLTLISLSTVVLTVFVSAKMTKYMRRYFLKQQIILGKLNGHVEEMVTGHRTVVSYSKEQAAVEDFNVMSDELRRTGIRAQICAGVMGPLMNCIGNFGFVMIAAFGGWFSYKGWITVGTIQAFILYSKQFSRPINEIANQYANIQTAIAGAERIFEVMETPPETDEGTNAMTAEDIRGEIKFEDIHFSYDPEKPVLKGLDLDIAQGMKIAIVGATGSGKTTVVNLLTRFYEADSGRITVDGVDIRDMRMDELRKSVGIVLQDTVLFKGSIEENIRYGKEDAPDEAVRRAAAHANADAFIRHLPEGYKTQLAEGGSNLSQGQRQLLAIARAVLADPKILILDEATSSVDTRTEMHIQSAMVALMKNRTSLIIAHRLSTIRDADMIVVIDGGKVAEKGRHEELIAQKGCYYELYRTQFAGNKT</sequence>
<proteinExistence type="predicted"/>
<dbReference type="FunFam" id="3.40.50.300:FF:000287">
    <property type="entry name" value="Multidrug ABC transporter ATP-binding protein"/>
    <property type="match status" value="1"/>
</dbReference>
<dbReference type="InterPro" id="IPR036640">
    <property type="entry name" value="ABC1_TM_sf"/>
</dbReference>
<evidence type="ECO:0000256" key="7">
    <source>
        <dbReference type="ARBA" id="ARBA00022989"/>
    </source>
</evidence>
<dbReference type="InterPro" id="IPR011527">
    <property type="entry name" value="ABC1_TM_dom"/>
</dbReference>
<keyword evidence="3" id="KW-1003">Cell membrane</keyword>
<dbReference type="Pfam" id="PF00005">
    <property type="entry name" value="ABC_tran"/>
    <property type="match status" value="1"/>
</dbReference>
<dbReference type="SMART" id="SM00382">
    <property type="entry name" value="AAA"/>
    <property type="match status" value="1"/>
</dbReference>
<keyword evidence="4 9" id="KW-0812">Transmembrane</keyword>
<dbReference type="OrthoDB" id="9762778at2"/>
<dbReference type="Proteomes" id="UP000186015">
    <property type="component" value="Unassembled WGS sequence"/>
</dbReference>
<dbReference type="GO" id="GO:0005886">
    <property type="term" value="C:plasma membrane"/>
    <property type="evidence" value="ECO:0007669"/>
    <property type="project" value="UniProtKB-SubCell"/>
</dbReference>
<feature type="domain" description="ABC transmembrane type-1" evidence="11">
    <location>
        <begin position="49"/>
        <end position="336"/>
    </location>
</feature>